<protein>
    <submittedName>
        <fullName evidence="1">Uncharacterized protein</fullName>
    </submittedName>
</protein>
<organism evidence="1 2">
    <name type="scientific">Candidatus Spechtbacteria bacterium SB0662_bin_43</name>
    <dbReference type="NCBI Taxonomy" id="2604897"/>
    <lineage>
        <taxon>Bacteria</taxon>
        <taxon>Candidatus Spechtiibacteriota</taxon>
    </lineage>
</organism>
<gene>
    <name evidence="1" type="ORF">F4X82_02240</name>
</gene>
<evidence type="ECO:0000313" key="2">
    <source>
        <dbReference type="Proteomes" id="UP000449092"/>
    </source>
</evidence>
<dbReference type="AlphaFoldDB" id="A0A845DJE9"/>
<comment type="caution">
    <text evidence="1">The sequence shown here is derived from an EMBL/GenBank/DDBJ whole genome shotgun (WGS) entry which is preliminary data.</text>
</comment>
<accession>A0A845DJE9</accession>
<proteinExistence type="predicted"/>
<dbReference type="EMBL" id="VXOY01000019">
    <property type="protein sequence ID" value="MYE38316.1"/>
    <property type="molecule type" value="Genomic_DNA"/>
</dbReference>
<sequence>MQNIKEIHKRISDIRKQLDEIEESTTYYQVIFDKDKGYIEMEGKGNPKIHGELFDKKQGLEVIELIEEATLQSYKGKYDYKLIEVDLSKR</sequence>
<reference evidence="1 2" key="1">
    <citation type="submission" date="2019-09" db="EMBL/GenBank/DDBJ databases">
        <title>Characterisation of the sponge microbiome using genome-centric metagenomics.</title>
        <authorList>
            <person name="Engelberts J.P."/>
            <person name="Robbins S.J."/>
            <person name="De Goeij J.M."/>
            <person name="Aranda M."/>
            <person name="Bell S.C."/>
            <person name="Webster N.S."/>
        </authorList>
    </citation>
    <scope>NUCLEOTIDE SEQUENCE [LARGE SCALE GENOMIC DNA]</scope>
    <source>
        <strain evidence="1">SB0662_bin_43</strain>
    </source>
</reference>
<dbReference type="Proteomes" id="UP000449092">
    <property type="component" value="Unassembled WGS sequence"/>
</dbReference>
<name>A0A845DJE9_9BACT</name>
<evidence type="ECO:0000313" key="1">
    <source>
        <dbReference type="EMBL" id="MYE38316.1"/>
    </source>
</evidence>